<keyword evidence="2" id="KW-0863">Zinc-finger</keyword>
<keyword evidence="7" id="KW-1185">Reference proteome</keyword>
<gene>
    <name evidence="6" type="ORF">SAMN05216370_0880</name>
</gene>
<evidence type="ECO:0000313" key="7">
    <source>
        <dbReference type="Proteomes" id="UP000242418"/>
    </source>
</evidence>
<evidence type="ECO:0000313" key="6">
    <source>
        <dbReference type="EMBL" id="SCW38910.1"/>
    </source>
</evidence>
<keyword evidence="3" id="KW-0862">Zinc</keyword>
<dbReference type="RefSeq" id="WP_090248712.1">
    <property type="nucleotide sequence ID" value="NZ_FMTL01000001.1"/>
</dbReference>
<dbReference type="PROSITE" id="PS51128">
    <property type="entry name" value="ZF_DKSA_2"/>
    <property type="match status" value="1"/>
</dbReference>
<proteinExistence type="predicted"/>
<reference evidence="6 7" key="1">
    <citation type="submission" date="2016-10" db="EMBL/GenBank/DDBJ databases">
        <authorList>
            <person name="Varghese N."/>
            <person name="Submissions S."/>
        </authorList>
    </citation>
    <scope>NUCLEOTIDE SEQUENCE [LARGE SCALE GENOMIC DNA]</scope>
    <source>
        <strain evidence="6 7">DSM 17833</strain>
    </source>
</reference>
<protein>
    <submittedName>
        <fullName evidence="6">Transcriptional regulator, TraR/DksA family</fullName>
    </submittedName>
</protein>
<comment type="caution">
    <text evidence="6">The sequence shown here is derived from an EMBL/GenBank/DDBJ whole genome shotgun (WGS) entry which is preliminary data.</text>
</comment>
<dbReference type="InterPro" id="IPR000962">
    <property type="entry name" value="Znf_DskA_TraR"/>
</dbReference>
<evidence type="ECO:0000256" key="4">
    <source>
        <dbReference type="PROSITE-ProRule" id="PRU00510"/>
    </source>
</evidence>
<dbReference type="Proteomes" id="UP000242418">
    <property type="component" value="Unassembled WGS sequence"/>
</dbReference>
<dbReference type="PANTHER" id="PTHR38777">
    <property type="entry name" value="FELS-2 PROPHAGE PROTEIN"/>
    <property type="match status" value="1"/>
</dbReference>
<dbReference type="NCBIfam" id="TIGR02419">
    <property type="entry name" value="C4_traR_proteo"/>
    <property type="match status" value="1"/>
</dbReference>
<sequence>MDENQFERAQELEEQQRVAAMANRVQYQGVSALECVECGSDIPEARRVAVPGCQCCIDCQQLRELKRG</sequence>
<dbReference type="Pfam" id="PF01258">
    <property type="entry name" value="zf-dskA_traR"/>
    <property type="match status" value="1"/>
</dbReference>
<organism evidence="6 7">
    <name type="scientific">Pseudomonas peli</name>
    <dbReference type="NCBI Taxonomy" id="592361"/>
    <lineage>
        <taxon>Bacteria</taxon>
        <taxon>Pseudomonadati</taxon>
        <taxon>Pseudomonadota</taxon>
        <taxon>Gammaproteobacteria</taxon>
        <taxon>Pseudomonadales</taxon>
        <taxon>Pseudomonadaceae</taxon>
        <taxon>Pseudomonas</taxon>
    </lineage>
</organism>
<accession>A0AB37Z3Y8</accession>
<keyword evidence="1" id="KW-0479">Metal-binding</keyword>
<dbReference type="Gene3D" id="1.20.120.910">
    <property type="entry name" value="DksA, coiled-coil domain"/>
    <property type="match status" value="1"/>
</dbReference>
<evidence type="ECO:0000256" key="1">
    <source>
        <dbReference type="ARBA" id="ARBA00022723"/>
    </source>
</evidence>
<feature type="zinc finger region" description="dksA C4-type" evidence="4">
    <location>
        <begin position="35"/>
        <end position="59"/>
    </location>
</feature>
<evidence type="ECO:0000256" key="2">
    <source>
        <dbReference type="ARBA" id="ARBA00022771"/>
    </source>
</evidence>
<dbReference type="GO" id="GO:0008270">
    <property type="term" value="F:zinc ion binding"/>
    <property type="evidence" value="ECO:0007669"/>
    <property type="project" value="UniProtKB-KW"/>
</dbReference>
<dbReference type="InterPro" id="IPR012783">
    <property type="entry name" value="Znf_C4_TraR"/>
</dbReference>
<evidence type="ECO:0000259" key="5">
    <source>
        <dbReference type="Pfam" id="PF01258"/>
    </source>
</evidence>
<name>A0AB37Z3Y8_9PSED</name>
<dbReference type="AlphaFoldDB" id="A0AB37Z3Y8"/>
<evidence type="ECO:0000256" key="3">
    <source>
        <dbReference type="ARBA" id="ARBA00022833"/>
    </source>
</evidence>
<dbReference type="SUPFAM" id="SSF57716">
    <property type="entry name" value="Glucocorticoid receptor-like (DNA-binding domain)"/>
    <property type="match status" value="1"/>
</dbReference>
<dbReference type="EMBL" id="FMTL01000001">
    <property type="protein sequence ID" value="SCW38910.1"/>
    <property type="molecule type" value="Genomic_DNA"/>
</dbReference>
<dbReference type="PANTHER" id="PTHR38777:SF1">
    <property type="entry name" value="DNAK SUPPRESSOR PROTEIN"/>
    <property type="match status" value="1"/>
</dbReference>
<dbReference type="GO" id="GO:1900378">
    <property type="term" value="P:positive regulation of secondary metabolite biosynthetic process"/>
    <property type="evidence" value="ECO:0007669"/>
    <property type="project" value="TreeGrafter"/>
</dbReference>
<feature type="domain" description="Zinc finger DksA/TraR C4-type" evidence="5">
    <location>
        <begin position="35"/>
        <end position="64"/>
    </location>
</feature>